<sequence>MPGLVPGIFVFGAWARAVIARKRSDEAIHTSNTRRDGLLRFAHNDGFNAWNSKELRPHARINFFIIFVDGLFTTFVEWPFTKSSHAMLRNHAMSCV</sequence>
<gene>
    <name evidence="1" type="ORF">LMTR13_07535</name>
</gene>
<name>A0A1B1UBA7_9BRAD</name>
<dbReference type="Proteomes" id="UP000092839">
    <property type="component" value="Chromosome"/>
</dbReference>
<reference evidence="1 2" key="1">
    <citation type="submission" date="2016-07" db="EMBL/GenBank/DDBJ databases">
        <title>Complete genome sequence of Bradyrhizobium icense LMTR 13T, a potential inoculant strain isolated from lima bean (Phaseolus lunatus) in Peru.</title>
        <authorList>
            <person name="Ormeno-Orrillo E."/>
            <person name="Duran D."/>
            <person name="Rogel M.A."/>
            <person name="Rey L."/>
            <person name="Imperial J."/>
            <person name="Ruiz-Argueso T."/>
            <person name="Martinez-Romero E."/>
        </authorList>
    </citation>
    <scope>NUCLEOTIDE SEQUENCE [LARGE SCALE GENOMIC DNA]</scope>
    <source>
        <strain evidence="1 2">LMTR 13</strain>
    </source>
</reference>
<dbReference type="STRING" id="1274631.LMTR13_07535"/>
<organism evidence="1 2">
    <name type="scientific">Bradyrhizobium icense</name>
    <dbReference type="NCBI Taxonomy" id="1274631"/>
    <lineage>
        <taxon>Bacteria</taxon>
        <taxon>Pseudomonadati</taxon>
        <taxon>Pseudomonadota</taxon>
        <taxon>Alphaproteobacteria</taxon>
        <taxon>Hyphomicrobiales</taxon>
        <taxon>Nitrobacteraceae</taxon>
        <taxon>Bradyrhizobium</taxon>
    </lineage>
</organism>
<protein>
    <submittedName>
        <fullName evidence="1">Uncharacterized protein</fullName>
    </submittedName>
</protein>
<proteinExistence type="predicted"/>
<dbReference type="KEGG" id="bic:LMTR13_07535"/>
<dbReference type="EMBL" id="CP016428">
    <property type="protein sequence ID" value="ANW00057.1"/>
    <property type="molecule type" value="Genomic_DNA"/>
</dbReference>
<evidence type="ECO:0000313" key="1">
    <source>
        <dbReference type="EMBL" id="ANW00057.1"/>
    </source>
</evidence>
<evidence type="ECO:0000313" key="2">
    <source>
        <dbReference type="Proteomes" id="UP000092839"/>
    </source>
</evidence>
<keyword evidence="2" id="KW-1185">Reference proteome</keyword>
<dbReference type="AlphaFoldDB" id="A0A1B1UBA7"/>
<accession>A0A1B1UBA7</accession>